<dbReference type="PRINTS" id="PR00039">
    <property type="entry name" value="HTHLYSR"/>
</dbReference>
<dbReference type="Gene3D" id="1.10.10.10">
    <property type="entry name" value="Winged helix-like DNA-binding domain superfamily/Winged helix DNA-binding domain"/>
    <property type="match status" value="1"/>
</dbReference>
<comment type="caution">
    <text evidence="6">The sequence shown here is derived from an EMBL/GenBank/DDBJ whole genome shotgun (WGS) entry which is preliminary data.</text>
</comment>
<dbReference type="InterPro" id="IPR036390">
    <property type="entry name" value="WH_DNA-bd_sf"/>
</dbReference>
<evidence type="ECO:0000259" key="5">
    <source>
        <dbReference type="PROSITE" id="PS50931"/>
    </source>
</evidence>
<evidence type="ECO:0000313" key="7">
    <source>
        <dbReference type="Proteomes" id="UP000181901"/>
    </source>
</evidence>
<dbReference type="InterPro" id="IPR000847">
    <property type="entry name" value="LysR_HTH_N"/>
</dbReference>
<keyword evidence="7" id="KW-1185">Reference proteome</keyword>
<keyword evidence="3" id="KW-0238">DNA-binding</keyword>
<dbReference type="Gene3D" id="3.40.190.290">
    <property type="match status" value="1"/>
</dbReference>
<comment type="similarity">
    <text evidence="1">Belongs to the LysR transcriptional regulatory family.</text>
</comment>
<dbReference type="SUPFAM" id="SSF53850">
    <property type="entry name" value="Periplasmic binding protein-like II"/>
    <property type="match status" value="1"/>
</dbReference>
<protein>
    <submittedName>
        <fullName evidence="6">Chromosome initiation inhibitor</fullName>
    </submittedName>
</protein>
<dbReference type="InterPro" id="IPR050176">
    <property type="entry name" value="LTTR"/>
</dbReference>
<dbReference type="OrthoDB" id="3252676at2"/>
<evidence type="ECO:0000256" key="4">
    <source>
        <dbReference type="ARBA" id="ARBA00023163"/>
    </source>
</evidence>
<dbReference type="InterPro" id="IPR036388">
    <property type="entry name" value="WH-like_DNA-bd_sf"/>
</dbReference>
<feature type="domain" description="HTH lysR-type" evidence="5">
    <location>
        <begin position="2"/>
        <end position="58"/>
    </location>
</feature>
<dbReference type="PANTHER" id="PTHR30579:SF2">
    <property type="entry name" value="HTH-TYPE TRANSCRIPTIONAL REGULATOR ARGP"/>
    <property type="match status" value="1"/>
</dbReference>
<dbReference type="RefSeq" id="WP_071545296.1">
    <property type="nucleotide sequence ID" value="NZ_LKAQ01000004.1"/>
</dbReference>
<reference evidence="6 7" key="1">
    <citation type="submission" date="2015-09" db="EMBL/GenBank/DDBJ databases">
        <title>Genome of Desulfovibrio dechloracetivorans BerOc1, a mercury methylating strain isolated from highly hydrocarbons and metals contaminated coastal sediments.</title>
        <authorList>
            <person name="Goni Urriza M."/>
            <person name="Gassie C."/>
            <person name="Bouchez O."/>
            <person name="Klopp C."/>
            <person name="Ranchou-Peyruse A."/>
            <person name="Remy G."/>
        </authorList>
    </citation>
    <scope>NUCLEOTIDE SEQUENCE [LARGE SCALE GENOMIC DNA]</scope>
    <source>
        <strain evidence="6 7">BerOc1</strain>
    </source>
</reference>
<dbReference type="GO" id="GO:0003700">
    <property type="term" value="F:DNA-binding transcription factor activity"/>
    <property type="evidence" value="ECO:0007669"/>
    <property type="project" value="InterPro"/>
</dbReference>
<evidence type="ECO:0000256" key="3">
    <source>
        <dbReference type="ARBA" id="ARBA00023125"/>
    </source>
</evidence>
<dbReference type="SUPFAM" id="SSF46785">
    <property type="entry name" value="Winged helix' DNA-binding domain"/>
    <property type="match status" value="1"/>
</dbReference>
<proteinExistence type="inferred from homology"/>
<dbReference type="InterPro" id="IPR017685">
    <property type="entry name" value="ArgP"/>
</dbReference>
<dbReference type="InterPro" id="IPR005119">
    <property type="entry name" value="LysR_subst-bd"/>
</dbReference>
<keyword evidence="2" id="KW-0805">Transcription regulation</keyword>
<evidence type="ECO:0000313" key="6">
    <source>
        <dbReference type="EMBL" id="OIQ49810.1"/>
    </source>
</evidence>
<dbReference type="PANTHER" id="PTHR30579">
    <property type="entry name" value="TRANSCRIPTIONAL REGULATOR"/>
    <property type="match status" value="1"/>
</dbReference>
<dbReference type="NCBIfam" id="NF009888">
    <property type="entry name" value="PRK13348.1"/>
    <property type="match status" value="1"/>
</dbReference>
<name>A0A1J5MV10_9BACT</name>
<evidence type="ECO:0000256" key="2">
    <source>
        <dbReference type="ARBA" id="ARBA00023015"/>
    </source>
</evidence>
<accession>A0A1J5MV10</accession>
<dbReference type="PROSITE" id="PS50931">
    <property type="entry name" value="HTH_LYSR"/>
    <property type="match status" value="1"/>
</dbReference>
<dbReference type="Proteomes" id="UP000181901">
    <property type="component" value="Unassembled WGS sequence"/>
</dbReference>
<dbReference type="NCBIfam" id="TIGR03298">
    <property type="entry name" value="argP"/>
    <property type="match status" value="1"/>
</dbReference>
<dbReference type="NCBIfam" id="NF002964">
    <property type="entry name" value="PRK03635.1"/>
    <property type="match status" value="1"/>
</dbReference>
<evidence type="ECO:0000256" key="1">
    <source>
        <dbReference type="ARBA" id="ARBA00009437"/>
    </source>
</evidence>
<organism evidence="6 7">
    <name type="scientific">Pseudodesulfovibrio hydrargyri</name>
    <dbReference type="NCBI Taxonomy" id="2125990"/>
    <lineage>
        <taxon>Bacteria</taxon>
        <taxon>Pseudomonadati</taxon>
        <taxon>Thermodesulfobacteriota</taxon>
        <taxon>Desulfovibrionia</taxon>
        <taxon>Desulfovibrionales</taxon>
        <taxon>Desulfovibrionaceae</taxon>
    </lineage>
</organism>
<dbReference type="Pfam" id="PF00126">
    <property type="entry name" value="HTH_1"/>
    <property type="match status" value="1"/>
</dbReference>
<gene>
    <name evidence="6" type="primary">iciA</name>
    <name evidence="6" type="ORF">BerOc1_01735</name>
</gene>
<dbReference type="GO" id="GO:0003677">
    <property type="term" value="F:DNA binding"/>
    <property type="evidence" value="ECO:0007669"/>
    <property type="project" value="UniProtKB-KW"/>
</dbReference>
<keyword evidence="4" id="KW-0804">Transcription</keyword>
<dbReference type="AlphaFoldDB" id="A0A1J5MV10"/>
<dbReference type="Pfam" id="PF03466">
    <property type="entry name" value="LysR_substrate"/>
    <property type="match status" value="1"/>
</dbReference>
<dbReference type="EMBL" id="LKAQ01000004">
    <property type="protein sequence ID" value="OIQ49810.1"/>
    <property type="molecule type" value="Genomic_DNA"/>
</dbReference>
<sequence length="297" mass="32699">MLDYKLLEAFAAVVGEGGFEKGARVLHLTQGAVSQRVKLLEEQAGCVLLVRSSPPRPTVAGQAMLKHFRQVRRLEEDLSAGLGQNEAGFDTLPVGVNADSLATWFFPALDGYLDAEPVLLDLSVDDQAETLKLLKAGDVLGCVADRAEPVQGCRVEYLGDMDYRLYATPSYKTKWYKNGAVLESVENAPVLVFNRKDVMHEVLLGEALGQRPNLRSPFYLPSAEQFAPAVASGRVAGMLLDQQAAPYLEHDEIVDLLPGHVFTVRLHWQCWNLESARLASFTDALVQGARRLLIQRP</sequence>